<dbReference type="OrthoDB" id="5976067at2759"/>
<feature type="region of interest" description="Disordered" evidence="1">
    <location>
        <begin position="290"/>
        <end position="317"/>
    </location>
</feature>
<gene>
    <name evidence="2" type="ORF">TSAR_013802</name>
</gene>
<protein>
    <submittedName>
        <fullName evidence="2">Uncharacterized protein</fullName>
    </submittedName>
</protein>
<accession>A0A232F6X1</accession>
<dbReference type="Proteomes" id="UP000215335">
    <property type="component" value="Unassembled WGS sequence"/>
</dbReference>
<feature type="region of interest" description="Disordered" evidence="1">
    <location>
        <begin position="418"/>
        <end position="473"/>
    </location>
</feature>
<feature type="compositionally biased region" description="Acidic residues" evidence="1">
    <location>
        <begin position="524"/>
        <end position="556"/>
    </location>
</feature>
<feature type="region of interest" description="Disordered" evidence="1">
    <location>
        <begin position="343"/>
        <end position="400"/>
    </location>
</feature>
<dbReference type="AlphaFoldDB" id="A0A232F6X1"/>
<name>A0A232F6X1_9HYME</name>
<evidence type="ECO:0000256" key="1">
    <source>
        <dbReference type="SAM" id="MobiDB-lite"/>
    </source>
</evidence>
<feature type="compositionally biased region" description="Acidic residues" evidence="1">
    <location>
        <begin position="418"/>
        <end position="427"/>
    </location>
</feature>
<organism evidence="2 3">
    <name type="scientific">Trichomalopsis sarcophagae</name>
    <dbReference type="NCBI Taxonomy" id="543379"/>
    <lineage>
        <taxon>Eukaryota</taxon>
        <taxon>Metazoa</taxon>
        <taxon>Ecdysozoa</taxon>
        <taxon>Arthropoda</taxon>
        <taxon>Hexapoda</taxon>
        <taxon>Insecta</taxon>
        <taxon>Pterygota</taxon>
        <taxon>Neoptera</taxon>
        <taxon>Endopterygota</taxon>
        <taxon>Hymenoptera</taxon>
        <taxon>Apocrita</taxon>
        <taxon>Proctotrupomorpha</taxon>
        <taxon>Chalcidoidea</taxon>
        <taxon>Pteromalidae</taxon>
        <taxon>Pteromalinae</taxon>
        <taxon>Trichomalopsis</taxon>
    </lineage>
</organism>
<evidence type="ECO:0000313" key="3">
    <source>
        <dbReference type="Proteomes" id="UP000215335"/>
    </source>
</evidence>
<dbReference type="STRING" id="543379.A0A232F6X1"/>
<reference evidence="2 3" key="1">
    <citation type="journal article" date="2017" name="Curr. Biol.">
        <title>The Evolution of Venom by Co-option of Single-Copy Genes.</title>
        <authorList>
            <person name="Martinson E.O."/>
            <person name="Mrinalini"/>
            <person name="Kelkar Y.D."/>
            <person name="Chang C.H."/>
            <person name="Werren J.H."/>
        </authorList>
    </citation>
    <scope>NUCLEOTIDE SEQUENCE [LARGE SCALE GENOMIC DNA]</scope>
    <source>
        <strain evidence="2 3">Alberta</strain>
        <tissue evidence="2">Whole body</tissue>
    </source>
</reference>
<evidence type="ECO:0000313" key="2">
    <source>
        <dbReference type="EMBL" id="OXU26425.1"/>
    </source>
</evidence>
<feature type="region of interest" description="Disordered" evidence="1">
    <location>
        <begin position="524"/>
        <end position="557"/>
    </location>
</feature>
<feature type="compositionally biased region" description="Low complexity" evidence="1">
    <location>
        <begin position="299"/>
        <end position="310"/>
    </location>
</feature>
<proteinExistence type="predicted"/>
<sequence length="633" mass="71886">MDFRHPACSSSESSTAMYASSPECEQDFKAHWYNNMYSAQNLNSSSKKQLMKESLNENTKNFNFNNSRMYSTKQSLSADNMANQPKKTVWQSMFRSMSSLVSDHLLNRGPLSFLNKWSSMNTPMSVTVVSTDFYKSWQRSKDHQLVDPSLGFYTRDWTKDSPHSSDEISMPNVLYANEILGDSVKLSCSDPSDSDERWKQYKCMYVNCNETQGKEGMKEKVMGLEKVDKVETDSVTNEKIVNSVNKSDYNDEDLESHFDTVISNTEELDKATNFGNTLKVDDEPVMLEKPETTPEETEQQTPQSSSQSQEAPGSQKSAVVGAMLTQVYNKVVNGMTDILQLGDSSESMPSSLFTKRACSPKPRPKRVHIVSNGRGRGRAKSQLRRSGVSQKRHRKERSRYDCSEDIKNDIDNWEELEYSQSTDDDGGQDVCDFAGSPGQFDNANEDTQNRRRSNSFTLADIKPKKRKPENSKKHGWTNVSVAFTVPCLDEDGGIDPSFDVGFRPRLMSESSVDSEDSYCIVFEGDGDNTESDLETDEESCTATDTESESEDEDDTDIEVHSIQPTKVKFDLNPTVHRMIKWNFAYRAARPGPWEQIARDRERFNSRIKCIGRVLNPVLAKEHRDLVYNKRFAE</sequence>
<keyword evidence="3" id="KW-1185">Reference proteome</keyword>
<comment type="caution">
    <text evidence="2">The sequence shown here is derived from an EMBL/GenBank/DDBJ whole genome shotgun (WGS) entry which is preliminary data.</text>
</comment>
<dbReference type="EMBL" id="NNAY01000803">
    <property type="protein sequence ID" value="OXU26425.1"/>
    <property type="molecule type" value="Genomic_DNA"/>
</dbReference>
<feature type="compositionally biased region" description="Polar residues" evidence="1">
    <location>
        <begin position="343"/>
        <end position="353"/>
    </location>
</feature>